<organism evidence="1 2">
    <name type="scientific">Dioscorea alata</name>
    <name type="common">Purple yam</name>
    <dbReference type="NCBI Taxonomy" id="55571"/>
    <lineage>
        <taxon>Eukaryota</taxon>
        <taxon>Viridiplantae</taxon>
        <taxon>Streptophyta</taxon>
        <taxon>Embryophyta</taxon>
        <taxon>Tracheophyta</taxon>
        <taxon>Spermatophyta</taxon>
        <taxon>Magnoliopsida</taxon>
        <taxon>Liliopsida</taxon>
        <taxon>Dioscoreales</taxon>
        <taxon>Dioscoreaceae</taxon>
        <taxon>Dioscorea</taxon>
    </lineage>
</organism>
<evidence type="ECO:0000313" key="2">
    <source>
        <dbReference type="Proteomes" id="UP000827976"/>
    </source>
</evidence>
<gene>
    <name evidence="1" type="ORF">IHE45_18G018300</name>
</gene>
<name>A0ACB7U5D2_DIOAL</name>
<keyword evidence="2" id="KW-1185">Reference proteome</keyword>
<dbReference type="EMBL" id="CM037028">
    <property type="protein sequence ID" value="KAH7655536.1"/>
    <property type="molecule type" value="Genomic_DNA"/>
</dbReference>
<sequence length="157" mass="18595">MEAQAPLPLSNHAIKELYESQAFSSSIPSNYHALRNPDEELQQEDFISEEIPVIDFSLLTGGTAMERAEVIHHLCMACREWGFFMVVNHEMPKRLMDEMLDAFEKFFNQSEEEKNEYINKHVLNPIRFGTSINNHEDKIRYWRDYLKVVVSYKDFRF</sequence>
<reference evidence="2" key="1">
    <citation type="journal article" date="2022" name="Nat. Commun.">
        <title>Chromosome evolution and the genetic basis of agronomically important traits in greater yam.</title>
        <authorList>
            <person name="Bredeson J.V."/>
            <person name="Lyons J.B."/>
            <person name="Oniyinde I.O."/>
            <person name="Okereke N.R."/>
            <person name="Kolade O."/>
            <person name="Nnabue I."/>
            <person name="Nwadili C.O."/>
            <person name="Hribova E."/>
            <person name="Parker M."/>
            <person name="Nwogha J."/>
            <person name="Shu S."/>
            <person name="Carlson J."/>
            <person name="Kariba R."/>
            <person name="Muthemba S."/>
            <person name="Knop K."/>
            <person name="Barton G.J."/>
            <person name="Sherwood A.V."/>
            <person name="Lopez-Montes A."/>
            <person name="Asiedu R."/>
            <person name="Jamnadass R."/>
            <person name="Muchugi A."/>
            <person name="Goodstein D."/>
            <person name="Egesi C.N."/>
            <person name="Featherston J."/>
            <person name="Asfaw A."/>
            <person name="Simpson G.G."/>
            <person name="Dolezel J."/>
            <person name="Hendre P.S."/>
            <person name="Van Deynze A."/>
            <person name="Kumar P.L."/>
            <person name="Obidiegwu J.E."/>
            <person name="Bhattacharjee R."/>
            <person name="Rokhsar D.S."/>
        </authorList>
    </citation>
    <scope>NUCLEOTIDE SEQUENCE [LARGE SCALE GENOMIC DNA]</scope>
    <source>
        <strain evidence="2">cv. TDa95/00328</strain>
    </source>
</reference>
<dbReference type="Proteomes" id="UP000827976">
    <property type="component" value="Chromosome 18"/>
</dbReference>
<accession>A0ACB7U5D2</accession>
<protein>
    <submittedName>
        <fullName evidence="1">Isopenicillin N synthase-like protein</fullName>
    </submittedName>
</protein>
<evidence type="ECO:0000313" key="1">
    <source>
        <dbReference type="EMBL" id="KAH7655536.1"/>
    </source>
</evidence>
<comment type="caution">
    <text evidence="1">The sequence shown here is derived from an EMBL/GenBank/DDBJ whole genome shotgun (WGS) entry which is preliminary data.</text>
</comment>
<proteinExistence type="predicted"/>